<keyword evidence="3" id="KW-1185">Reference proteome</keyword>
<name>A0ABD1WRA9_9LAMI</name>
<comment type="caution">
    <text evidence="2">The sequence shown here is derived from an EMBL/GenBank/DDBJ whole genome shotgun (WGS) entry which is preliminary data.</text>
</comment>
<protein>
    <submittedName>
        <fullName evidence="2">Uncharacterized protein</fullName>
    </submittedName>
</protein>
<feature type="compositionally biased region" description="Basic and acidic residues" evidence="1">
    <location>
        <begin position="254"/>
        <end position="270"/>
    </location>
</feature>
<reference evidence="3" key="1">
    <citation type="submission" date="2024-07" db="EMBL/GenBank/DDBJ databases">
        <title>Two chromosome-level genome assemblies of Korean endemic species Abeliophyllum distichum and Forsythia ovata (Oleaceae).</title>
        <authorList>
            <person name="Jang H."/>
        </authorList>
    </citation>
    <scope>NUCLEOTIDE SEQUENCE [LARGE SCALE GENOMIC DNA]</scope>
</reference>
<feature type="compositionally biased region" description="Low complexity" evidence="1">
    <location>
        <begin position="72"/>
        <end position="83"/>
    </location>
</feature>
<evidence type="ECO:0000256" key="1">
    <source>
        <dbReference type="SAM" id="MobiDB-lite"/>
    </source>
</evidence>
<organism evidence="2 3">
    <name type="scientific">Forsythia ovata</name>
    <dbReference type="NCBI Taxonomy" id="205694"/>
    <lineage>
        <taxon>Eukaryota</taxon>
        <taxon>Viridiplantae</taxon>
        <taxon>Streptophyta</taxon>
        <taxon>Embryophyta</taxon>
        <taxon>Tracheophyta</taxon>
        <taxon>Spermatophyta</taxon>
        <taxon>Magnoliopsida</taxon>
        <taxon>eudicotyledons</taxon>
        <taxon>Gunneridae</taxon>
        <taxon>Pentapetalae</taxon>
        <taxon>asterids</taxon>
        <taxon>lamiids</taxon>
        <taxon>Lamiales</taxon>
        <taxon>Oleaceae</taxon>
        <taxon>Forsythieae</taxon>
        <taxon>Forsythia</taxon>
    </lineage>
</organism>
<dbReference type="EMBL" id="JBFOLJ010000002">
    <property type="protein sequence ID" value="KAL2552239.1"/>
    <property type="molecule type" value="Genomic_DNA"/>
</dbReference>
<proteinExistence type="predicted"/>
<evidence type="ECO:0000313" key="3">
    <source>
        <dbReference type="Proteomes" id="UP001604277"/>
    </source>
</evidence>
<feature type="compositionally biased region" description="Low complexity" evidence="1">
    <location>
        <begin position="102"/>
        <end position="113"/>
    </location>
</feature>
<feature type="compositionally biased region" description="Polar residues" evidence="1">
    <location>
        <begin position="114"/>
        <end position="128"/>
    </location>
</feature>
<dbReference type="AlphaFoldDB" id="A0ABD1WRA9"/>
<dbReference type="PANTHER" id="PTHR33673:SF36">
    <property type="entry name" value="MYB-LIKE PROTEIN Q"/>
    <property type="match status" value="1"/>
</dbReference>
<feature type="region of interest" description="Disordered" evidence="1">
    <location>
        <begin position="237"/>
        <end position="337"/>
    </location>
</feature>
<feature type="compositionally biased region" description="Low complexity" evidence="1">
    <location>
        <begin position="36"/>
        <end position="50"/>
    </location>
</feature>
<evidence type="ECO:0000313" key="2">
    <source>
        <dbReference type="EMBL" id="KAL2552239.1"/>
    </source>
</evidence>
<gene>
    <name evidence="2" type="ORF">Fot_05858</name>
</gene>
<sequence length="359" mass="38732">MEPENVSKCNRLVNTNPEVDRKDGKPLLEGNNPGLSSPSSPSSSSSSSSSEFGNGERDLRDDSSAKSEQDGALSSEPESLSSADVSQTPQWSMISASPRAGSPLLLSQELSPQNPDWNTLSTMKSPPVQSMGRPAGYDPNRIPASIFSAKKTGTTEWSVASNESLFSIHMGNNSFSRDHAMFLCKSGELPRLEEWNNTPSNLQYIPETKSRELKSFPSGLPPVIEVPADEENCVKLGGTSKIGKESPKTATTKTVEDQAKEKPDMTEEVHLPPSVSNGSDGKVTTRTPSSPARPSDDSENSSSSFAFPLLVNDGGKTGSLNSVSEEPEKPKLESKLSNATPKAFETRWFSCLSCWPFRR</sequence>
<accession>A0ABD1WRA9</accession>
<feature type="compositionally biased region" description="Basic and acidic residues" evidence="1">
    <location>
        <begin position="54"/>
        <end position="69"/>
    </location>
</feature>
<feature type="region of interest" description="Disordered" evidence="1">
    <location>
        <begin position="1"/>
        <end position="139"/>
    </location>
</feature>
<feature type="compositionally biased region" description="Polar residues" evidence="1">
    <location>
        <begin position="84"/>
        <end position="95"/>
    </location>
</feature>
<dbReference type="PANTHER" id="PTHR33673">
    <property type="entry name" value="SUPPRESSOR SRP40-LIKE PROTEIN"/>
    <property type="match status" value="1"/>
</dbReference>
<dbReference type="Proteomes" id="UP001604277">
    <property type="component" value="Unassembled WGS sequence"/>
</dbReference>
<feature type="compositionally biased region" description="Polar residues" evidence="1">
    <location>
        <begin position="274"/>
        <end position="292"/>
    </location>
</feature>